<organism evidence="1 2">
    <name type="scientific">Brachionus plicatilis</name>
    <name type="common">Marine rotifer</name>
    <name type="synonym">Brachionus muelleri</name>
    <dbReference type="NCBI Taxonomy" id="10195"/>
    <lineage>
        <taxon>Eukaryota</taxon>
        <taxon>Metazoa</taxon>
        <taxon>Spiralia</taxon>
        <taxon>Gnathifera</taxon>
        <taxon>Rotifera</taxon>
        <taxon>Eurotatoria</taxon>
        <taxon>Monogononta</taxon>
        <taxon>Pseudotrocha</taxon>
        <taxon>Ploima</taxon>
        <taxon>Brachionidae</taxon>
        <taxon>Brachionus</taxon>
    </lineage>
</organism>
<comment type="caution">
    <text evidence="1">The sequence shown here is derived from an EMBL/GenBank/DDBJ whole genome shotgun (WGS) entry which is preliminary data.</text>
</comment>
<dbReference type="EMBL" id="REGN01010502">
    <property type="protein sequence ID" value="RMZ98878.1"/>
    <property type="molecule type" value="Genomic_DNA"/>
</dbReference>
<dbReference type="Proteomes" id="UP000276133">
    <property type="component" value="Unassembled WGS sequence"/>
</dbReference>
<evidence type="ECO:0000313" key="1">
    <source>
        <dbReference type="EMBL" id="RMZ98878.1"/>
    </source>
</evidence>
<reference evidence="1 2" key="1">
    <citation type="journal article" date="2018" name="Sci. Rep.">
        <title>Genomic signatures of local adaptation to the degree of environmental predictability in rotifers.</title>
        <authorList>
            <person name="Franch-Gras L."/>
            <person name="Hahn C."/>
            <person name="Garcia-Roger E.M."/>
            <person name="Carmona M.J."/>
            <person name="Serra M."/>
            <person name="Gomez A."/>
        </authorList>
    </citation>
    <scope>NUCLEOTIDE SEQUENCE [LARGE SCALE GENOMIC DNA]</scope>
    <source>
        <strain evidence="1">HYR1</strain>
    </source>
</reference>
<evidence type="ECO:0000313" key="2">
    <source>
        <dbReference type="Proteomes" id="UP000276133"/>
    </source>
</evidence>
<gene>
    <name evidence="1" type="ORF">BpHYR1_036268</name>
</gene>
<proteinExistence type="predicted"/>
<protein>
    <submittedName>
        <fullName evidence="1">Uncharacterized protein</fullName>
    </submittedName>
</protein>
<name>A0A3M7PIQ3_BRAPC</name>
<accession>A0A3M7PIQ3</accession>
<keyword evidence="2" id="KW-1185">Reference proteome</keyword>
<sequence>MELWMLHFDELNELIFQYLQKIVFWSVCIKQNLKEVHAISDTNSVKSCGLDKSDVEYVIDDYECEGDLIDSESPIYTKVLLTIILRNSSKYIYLSLKLCFLTEFYKAHLFIMEEKFLLLIYFVLVESADGCTLKFLN</sequence>
<dbReference type="AlphaFoldDB" id="A0A3M7PIQ3"/>